<keyword evidence="2" id="KW-1185">Reference proteome</keyword>
<proteinExistence type="predicted"/>
<accession>A0A392MNK0</accession>
<organism evidence="1 2">
    <name type="scientific">Trifolium medium</name>
    <dbReference type="NCBI Taxonomy" id="97028"/>
    <lineage>
        <taxon>Eukaryota</taxon>
        <taxon>Viridiplantae</taxon>
        <taxon>Streptophyta</taxon>
        <taxon>Embryophyta</taxon>
        <taxon>Tracheophyta</taxon>
        <taxon>Spermatophyta</taxon>
        <taxon>Magnoliopsida</taxon>
        <taxon>eudicotyledons</taxon>
        <taxon>Gunneridae</taxon>
        <taxon>Pentapetalae</taxon>
        <taxon>rosids</taxon>
        <taxon>fabids</taxon>
        <taxon>Fabales</taxon>
        <taxon>Fabaceae</taxon>
        <taxon>Papilionoideae</taxon>
        <taxon>50 kb inversion clade</taxon>
        <taxon>NPAAA clade</taxon>
        <taxon>Hologalegina</taxon>
        <taxon>IRL clade</taxon>
        <taxon>Trifolieae</taxon>
        <taxon>Trifolium</taxon>
    </lineage>
</organism>
<dbReference type="EMBL" id="LXQA010015396">
    <property type="protein sequence ID" value="MCH89067.1"/>
    <property type="molecule type" value="Genomic_DNA"/>
</dbReference>
<dbReference type="AlphaFoldDB" id="A0A392MNK0"/>
<evidence type="ECO:0000313" key="2">
    <source>
        <dbReference type="Proteomes" id="UP000265520"/>
    </source>
</evidence>
<gene>
    <name evidence="1" type="ORF">A2U01_0009960</name>
</gene>
<comment type="caution">
    <text evidence="1">The sequence shown here is derived from an EMBL/GenBank/DDBJ whole genome shotgun (WGS) entry which is preliminary data.</text>
</comment>
<protein>
    <submittedName>
        <fullName evidence="1">Lipase member K-like</fullName>
    </submittedName>
</protein>
<feature type="non-terminal residue" evidence="1">
    <location>
        <position position="191"/>
    </location>
</feature>
<dbReference type="Proteomes" id="UP000265520">
    <property type="component" value="Unassembled WGS sequence"/>
</dbReference>
<sequence length="191" mass="22185">MDYQLFCWHYYLGKLIYLKVFRVGSLGQLSVDRDFHVGWKMVCPLSTNIFMNLLWILMSQVWNTHLEKNMMMCMIILTLPHLQVLEPPLEPVLPITDLHLGMEIFIESVFDFVHKAVYLLLSPSEAFGKLFRLFSSHERGIEDDDNVVENATIYTATLGENDRTPTERNTDFRQSFSTDARTCQDVITELG</sequence>
<reference evidence="1 2" key="1">
    <citation type="journal article" date="2018" name="Front. Plant Sci.">
        <title>Red Clover (Trifolium pratense) and Zigzag Clover (T. medium) - A Picture of Genomic Similarities and Differences.</title>
        <authorList>
            <person name="Dluhosova J."/>
            <person name="Istvanek J."/>
            <person name="Nedelnik J."/>
            <person name="Repkova J."/>
        </authorList>
    </citation>
    <scope>NUCLEOTIDE SEQUENCE [LARGE SCALE GENOMIC DNA]</scope>
    <source>
        <strain evidence="2">cv. 10/8</strain>
        <tissue evidence="1">Leaf</tissue>
    </source>
</reference>
<evidence type="ECO:0000313" key="1">
    <source>
        <dbReference type="EMBL" id="MCH89067.1"/>
    </source>
</evidence>
<name>A0A392MNK0_9FABA</name>